<dbReference type="InterPro" id="IPR004358">
    <property type="entry name" value="Sig_transdc_His_kin-like_C"/>
</dbReference>
<dbReference type="PANTHER" id="PTHR45528:SF1">
    <property type="entry name" value="SENSOR HISTIDINE KINASE CPXA"/>
    <property type="match status" value="1"/>
</dbReference>
<dbReference type="PROSITE" id="PS50885">
    <property type="entry name" value="HAMP"/>
    <property type="match status" value="1"/>
</dbReference>
<dbReference type="SMART" id="SM00304">
    <property type="entry name" value="HAMP"/>
    <property type="match status" value="1"/>
</dbReference>
<feature type="transmembrane region" description="Helical" evidence="14">
    <location>
        <begin position="177"/>
        <end position="197"/>
    </location>
</feature>
<dbReference type="PRINTS" id="PR00344">
    <property type="entry name" value="BCTRLSENSOR"/>
</dbReference>
<dbReference type="Pfam" id="PF02518">
    <property type="entry name" value="HATPase_c"/>
    <property type="match status" value="1"/>
</dbReference>
<dbReference type="InterPro" id="IPR036890">
    <property type="entry name" value="HATPase_C_sf"/>
</dbReference>
<comment type="catalytic activity">
    <reaction evidence="1">
        <text>ATP + protein L-histidine = ADP + protein N-phospho-L-histidine.</text>
        <dbReference type="EC" id="2.7.13.3"/>
    </reaction>
</comment>
<sequence>MRLWQKIFLYTLALVILAISITSSLLLSNNHKLIIEREEKSALSEHEYLVSDIKGNVVYNRLKKSITFLSEEDVLNIIRNIFNNKDVKSSNILSIYKDGVRIFENNSLPFEIEEDVFEAIDKSKNHYLEIVDYKEASYMLIASQTNIEGKVYEIITTYDVTPIYVLYEEQINFIKSVSTLCGVIIAGVLIIIVRFLFSPLEKVNEGTRFIAEGNYNKRVEIKGNDEITELSMNMNIMAEAIEKNVEELEQVAEDRRIFIANLAHEMKTPLTSILGFADILRIKRVVNDAERQEYAGIIVEEAKRLKVLSGKLMELITVGNTDLDMEEVNIKNLADDIELSLTPILENRELNLKVEIEDIWLTIDKELFKSLVYNLIDNAIKASTVGQTISLIGKSNEEHVLIKVVDEGIGIPEDEIDHIIKPFYMVDKIRTRKNGGAGLGLALCVEIARLHNGTINIESEAGRGTCVCIDIRGGRMDEK</sequence>
<keyword evidence="5" id="KW-0597">Phosphoprotein</keyword>
<dbReference type="SUPFAM" id="SSF158472">
    <property type="entry name" value="HAMP domain-like"/>
    <property type="match status" value="1"/>
</dbReference>
<name>A0ABP3W2J8_CLOSU</name>
<dbReference type="CDD" id="cd00075">
    <property type="entry name" value="HATPase"/>
    <property type="match status" value="1"/>
</dbReference>
<dbReference type="PROSITE" id="PS00018">
    <property type="entry name" value="EF_HAND_1"/>
    <property type="match status" value="1"/>
</dbReference>
<dbReference type="InterPro" id="IPR003594">
    <property type="entry name" value="HATPase_dom"/>
</dbReference>
<dbReference type="EC" id="2.7.13.3" evidence="3"/>
<keyword evidence="6" id="KW-0808">Transferase</keyword>
<dbReference type="SMART" id="SM00387">
    <property type="entry name" value="HATPase_c"/>
    <property type="match status" value="1"/>
</dbReference>
<dbReference type="InterPro" id="IPR005467">
    <property type="entry name" value="His_kinase_dom"/>
</dbReference>
<dbReference type="InterPro" id="IPR036097">
    <property type="entry name" value="HisK_dim/P_sf"/>
</dbReference>
<evidence type="ECO:0000256" key="11">
    <source>
        <dbReference type="ARBA" id="ARBA00022989"/>
    </source>
</evidence>
<reference evidence="18" key="1">
    <citation type="journal article" date="2019" name="Int. J. Syst. Evol. Microbiol.">
        <title>The Global Catalogue of Microorganisms (GCM) 10K type strain sequencing project: providing services to taxonomists for standard genome sequencing and annotation.</title>
        <authorList>
            <consortium name="The Broad Institute Genomics Platform"/>
            <consortium name="The Broad Institute Genome Sequencing Center for Infectious Disease"/>
            <person name="Wu L."/>
            <person name="Ma J."/>
        </authorList>
    </citation>
    <scope>NUCLEOTIDE SEQUENCE [LARGE SCALE GENOMIC DNA]</scope>
    <source>
        <strain evidence="18">JCM 1417</strain>
    </source>
</reference>
<feature type="domain" description="Histidine kinase" evidence="15">
    <location>
        <begin position="261"/>
        <end position="475"/>
    </location>
</feature>
<dbReference type="Proteomes" id="UP001501047">
    <property type="component" value="Unassembled WGS sequence"/>
</dbReference>
<evidence type="ECO:0000256" key="3">
    <source>
        <dbReference type="ARBA" id="ARBA00012438"/>
    </source>
</evidence>
<evidence type="ECO:0000256" key="9">
    <source>
        <dbReference type="ARBA" id="ARBA00022777"/>
    </source>
</evidence>
<dbReference type="Gene3D" id="6.10.340.10">
    <property type="match status" value="1"/>
</dbReference>
<comment type="caution">
    <text evidence="17">The sequence shown here is derived from an EMBL/GenBank/DDBJ whole genome shotgun (WGS) entry which is preliminary data.</text>
</comment>
<evidence type="ECO:0000313" key="18">
    <source>
        <dbReference type="Proteomes" id="UP001501047"/>
    </source>
</evidence>
<evidence type="ECO:0000256" key="2">
    <source>
        <dbReference type="ARBA" id="ARBA00004651"/>
    </source>
</evidence>
<dbReference type="PROSITE" id="PS50109">
    <property type="entry name" value="HIS_KIN"/>
    <property type="match status" value="1"/>
</dbReference>
<dbReference type="RefSeq" id="WP_343825844.1">
    <property type="nucleotide sequence ID" value="NZ_BAAACI010000006.1"/>
</dbReference>
<dbReference type="InterPro" id="IPR018247">
    <property type="entry name" value="EF_Hand_1_Ca_BS"/>
</dbReference>
<dbReference type="CDD" id="cd06225">
    <property type="entry name" value="HAMP"/>
    <property type="match status" value="1"/>
</dbReference>
<dbReference type="Pfam" id="PF00672">
    <property type="entry name" value="HAMP"/>
    <property type="match status" value="1"/>
</dbReference>
<dbReference type="Pfam" id="PF00512">
    <property type="entry name" value="HisKA"/>
    <property type="match status" value="1"/>
</dbReference>
<evidence type="ECO:0000259" key="15">
    <source>
        <dbReference type="PROSITE" id="PS50109"/>
    </source>
</evidence>
<keyword evidence="13 14" id="KW-0472">Membrane</keyword>
<evidence type="ECO:0000256" key="12">
    <source>
        <dbReference type="ARBA" id="ARBA00023012"/>
    </source>
</evidence>
<dbReference type="InterPro" id="IPR050398">
    <property type="entry name" value="HssS/ArlS-like"/>
</dbReference>
<evidence type="ECO:0000259" key="16">
    <source>
        <dbReference type="PROSITE" id="PS50885"/>
    </source>
</evidence>
<dbReference type="EMBL" id="BAAACI010000006">
    <property type="protein sequence ID" value="GAA0772505.1"/>
    <property type="molecule type" value="Genomic_DNA"/>
</dbReference>
<evidence type="ECO:0000256" key="14">
    <source>
        <dbReference type="SAM" id="Phobius"/>
    </source>
</evidence>
<dbReference type="InterPro" id="IPR003661">
    <property type="entry name" value="HisK_dim/P_dom"/>
</dbReference>
<feature type="transmembrane region" description="Helical" evidence="14">
    <location>
        <begin position="7"/>
        <end position="27"/>
    </location>
</feature>
<keyword evidence="4" id="KW-1003">Cell membrane</keyword>
<evidence type="ECO:0000256" key="4">
    <source>
        <dbReference type="ARBA" id="ARBA00022475"/>
    </source>
</evidence>
<dbReference type="SUPFAM" id="SSF55874">
    <property type="entry name" value="ATPase domain of HSP90 chaperone/DNA topoisomerase II/histidine kinase"/>
    <property type="match status" value="1"/>
</dbReference>
<evidence type="ECO:0000256" key="7">
    <source>
        <dbReference type="ARBA" id="ARBA00022692"/>
    </source>
</evidence>
<dbReference type="SMART" id="SM00388">
    <property type="entry name" value="HisKA"/>
    <property type="match status" value="1"/>
</dbReference>
<dbReference type="Gene3D" id="3.30.565.10">
    <property type="entry name" value="Histidine kinase-like ATPase, C-terminal domain"/>
    <property type="match status" value="1"/>
</dbReference>
<protein>
    <recommendedName>
        <fullName evidence="3">histidine kinase</fullName>
        <ecNumber evidence="3">2.7.13.3</ecNumber>
    </recommendedName>
</protein>
<dbReference type="SUPFAM" id="SSF47384">
    <property type="entry name" value="Homodimeric domain of signal transducing histidine kinase"/>
    <property type="match status" value="1"/>
</dbReference>
<evidence type="ECO:0000256" key="13">
    <source>
        <dbReference type="ARBA" id="ARBA00023136"/>
    </source>
</evidence>
<keyword evidence="11 14" id="KW-1133">Transmembrane helix</keyword>
<accession>A0ABP3W2J8</accession>
<proteinExistence type="predicted"/>
<dbReference type="InterPro" id="IPR003660">
    <property type="entry name" value="HAMP_dom"/>
</dbReference>
<evidence type="ECO:0000256" key="1">
    <source>
        <dbReference type="ARBA" id="ARBA00000085"/>
    </source>
</evidence>
<evidence type="ECO:0000256" key="6">
    <source>
        <dbReference type="ARBA" id="ARBA00022679"/>
    </source>
</evidence>
<keyword evidence="7 14" id="KW-0812">Transmembrane</keyword>
<dbReference type="PANTHER" id="PTHR45528">
    <property type="entry name" value="SENSOR HISTIDINE KINASE CPXA"/>
    <property type="match status" value="1"/>
</dbReference>
<feature type="domain" description="HAMP" evidence="16">
    <location>
        <begin position="194"/>
        <end position="246"/>
    </location>
</feature>
<evidence type="ECO:0000256" key="10">
    <source>
        <dbReference type="ARBA" id="ARBA00022840"/>
    </source>
</evidence>
<dbReference type="GO" id="GO:0016301">
    <property type="term" value="F:kinase activity"/>
    <property type="evidence" value="ECO:0007669"/>
    <property type="project" value="UniProtKB-KW"/>
</dbReference>
<evidence type="ECO:0000256" key="8">
    <source>
        <dbReference type="ARBA" id="ARBA00022741"/>
    </source>
</evidence>
<keyword evidence="18" id="KW-1185">Reference proteome</keyword>
<gene>
    <name evidence="17" type="ORF">GCM10008908_18950</name>
</gene>
<organism evidence="17 18">
    <name type="scientific">Clostridium subterminale</name>
    <dbReference type="NCBI Taxonomy" id="1550"/>
    <lineage>
        <taxon>Bacteria</taxon>
        <taxon>Bacillati</taxon>
        <taxon>Bacillota</taxon>
        <taxon>Clostridia</taxon>
        <taxon>Eubacteriales</taxon>
        <taxon>Clostridiaceae</taxon>
        <taxon>Clostridium</taxon>
    </lineage>
</organism>
<keyword evidence="10" id="KW-0067">ATP-binding</keyword>
<dbReference type="Gene3D" id="1.10.287.130">
    <property type="match status" value="1"/>
</dbReference>
<dbReference type="CDD" id="cd00082">
    <property type="entry name" value="HisKA"/>
    <property type="match status" value="1"/>
</dbReference>
<comment type="subcellular location">
    <subcellularLocation>
        <location evidence="2">Cell membrane</location>
        <topology evidence="2">Multi-pass membrane protein</topology>
    </subcellularLocation>
</comment>
<keyword evidence="8" id="KW-0547">Nucleotide-binding</keyword>
<keyword evidence="12" id="KW-0902">Two-component regulatory system</keyword>
<evidence type="ECO:0000256" key="5">
    <source>
        <dbReference type="ARBA" id="ARBA00022553"/>
    </source>
</evidence>
<evidence type="ECO:0000313" key="17">
    <source>
        <dbReference type="EMBL" id="GAA0772505.1"/>
    </source>
</evidence>
<keyword evidence="9 17" id="KW-0418">Kinase</keyword>